<dbReference type="InterPro" id="IPR013078">
    <property type="entry name" value="His_Pase_superF_clade-1"/>
</dbReference>
<reference evidence="2 3" key="1">
    <citation type="submission" date="2015-12" db="EMBL/GenBank/DDBJ databases">
        <title>Draft genome sequence of Mesorhizobium sp. UFLA 01-765, a multitolerant efficient symbiont and plant-growth promoting strain isolated from Zn-mining soil using Leucaena leucocephala as a trap plant.</title>
        <authorList>
            <person name="Rangel W.M."/>
            <person name="Thijs S."/>
            <person name="Longatti S.M."/>
            <person name="Moreira F.M."/>
            <person name="Weyens N."/>
            <person name="Vangronsveld J."/>
            <person name="Van Hamme J.D."/>
            <person name="Bottos E.M."/>
            <person name="Rineau F."/>
        </authorList>
    </citation>
    <scope>NUCLEOTIDE SEQUENCE [LARGE SCALE GENOMIC DNA]</scope>
    <source>
        <strain evidence="2 3">UFLA 01-765</strain>
    </source>
</reference>
<proteinExistence type="predicted"/>
<dbReference type="AlphaFoldDB" id="A0A101KVG7"/>
<feature type="binding site" evidence="1">
    <location>
        <position position="58"/>
    </location>
    <ligand>
        <name>substrate</name>
    </ligand>
</feature>
<evidence type="ECO:0000313" key="2">
    <source>
        <dbReference type="EMBL" id="KUM27615.1"/>
    </source>
</evidence>
<dbReference type="CDD" id="cd07067">
    <property type="entry name" value="HP_PGM_like"/>
    <property type="match status" value="1"/>
</dbReference>
<dbReference type="Proteomes" id="UP000053176">
    <property type="component" value="Unassembled WGS sequence"/>
</dbReference>
<evidence type="ECO:0000313" key="3">
    <source>
        <dbReference type="Proteomes" id="UP000053176"/>
    </source>
</evidence>
<sequence>MSRLYLLRHAKAGWALPGVRDFDRPLDESGMADAEAMGDAMRARNYVPDVTLCSNAKRARQTLEGLAGRTDTGRIMFFDTLYSEDAAGYLDIIRKNGGAGSLLVIGHNPMTEDLAMAVSGDGDETARGMLNHGFPTSGLAVVRFPGDLADAAQGTGYLEAFLTPAGL</sequence>
<dbReference type="OrthoDB" id="9810154at2"/>
<dbReference type="InterPro" id="IPR029033">
    <property type="entry name" value="His_PPase_superfam"/>
</dbReference>
<dbReference type="SMART" id="SM00855">
    <property type="entry name" value="PGAM"/>
    <property type="match status" value="1"/>
</dbReference>
<comment type="caution">
    <text evidence="2">The sequence shown here is derived from an EMBL/GenBank/DDBJ whole genome shotgun (WGS) entry which is preliminary data.</text>
</comment>
<organism evidence="2 3">
    <name type="scientific">Rhizobium loti</name>
    <name type="common">Mesorhizobium loti</name>
    <dbReference type="NCBI Taxonomy" id="381"/>
    <lineage>
        <taxon>Bacteria</taxon>
        <taxon>Pseudomonadati</taxon>
        <taxon>Pseudomonadota</taxon>
        <taxon>Alphaproteobacteria</taxon>
        <taxon>Hyphomicrobiales</taxon>
        <taxon>Phyllobacteriaceae</taxon>
        <taxon>Mesorhizobium</taxon>
    </lineage>
</organism>
<dbReference type="SUPFAM" id="SSF53254">
    <property type="entry name" value="Phosphoglycerate mutase-like"/>
    <property type="match status" value="1"/>
</dbReference>
<dbReference type="EMBL" id="LPWA01000079">
    <property type="protein sequence ID" value="KUM27615.1"/>
    <property type="molecule type" value="Genomic_DNA"/>
</dbReference>
<name>A0A101KVG7_RHILI</name>
<evidence type="ECO:0000256" key="1">
    <source>
        <dbReference type="PIRSR" id="PIRSR613078-2"/>
    </source>
</evidence>
<dbReference type="Gene3D" id="3.40.50.1240">
    <property type="entry name" value="Phosphoglycerate mutase-like"/>
    <property type="match status" value="1"/>
</dbReference>
<dbReference type="PANTHER" id="PTHR47623">
    <property type="entry name" value="OS09G0287300 PROTEIN"/>
    <property type="match status" value="1"/>
</dbReference>
<accession>A0A101KVG7</accession>
<gene>
    <name evidence="2" type="ORF">AU467_15880</name>
</gene>
<dbReference type="Pfam" id="PF00300">
    <property type="entry name" value="His_Phos_1"/>
    <property type="match status" value="1"/>
</dbReference>
<dbReference type="PANTHER" id="PTHR47623:SF1">
    <property type="entry name" value="OS09G0287300 PROTEIN"/>
    <property type="match status" value="1"/>
</dbReference>
<protein>
    <submittedName>
        <fullName evidence="2">Histidine phosphatase</fullName>
    </submittedName>
</protein>